<dbReference type="RefSeq" id="WP_070127057.1">
    <property type="nucleotide sequence ID" value="NZ_MDHN01000041.1"/>
</dbReference>
<dbReference type="InterPro" id="IPR013785">
    <property type="entry name" value="Aldolase_TIM"/>
</dbReference>
<dbReference type="PANTHER" id="PTHR42966:SF1">
    <property type="entry name" value="SIALIC ACID SYNTHASE"/>
    <property type="match status" value="1"/>
</dbReference>
<dbReference type="InterPro" id="IPR006190">
    <property type="entry name" value="SAF_AFP_Neu5Ac"/>
</dbReference>
<dbReference type="GO" id="GO:0047444">
    <property type="term" value="F:N-acylneuraminate-9-phosphate synthase activity"/>
    <property type="evidence" value="ECO:0007669"/>
    <property type="project" value="TreeGrafter"/>
</dbReference>
<comment type="caution">
    <text evidence="2">The sequence shown here is derived from an EMBL/GenBank/DDBJ whole genome shotgun (WGS) entry which is preliminary data.</text>
</comment>
<dbReference type="InterPro" id="IPR057736">
    <property type="entry name" value="SAF_PseI/NeuA/NeuB"/>
</dbReference>
<name>A0A1E7Z648_9ALTE</name>
<keyword evidence="3" id="KW-1185">Reference proteome</keyword>
<feature type="domain" description="AFP-like" evidence="1">
    <location>
        <begin position="296"/>
        <end position="349"/>
    </location>
</feature>
<dbReference type="Gene3D" id="3.90.1210.10">
    <property type="entry name" value="Antifreeze-like/N-acetylneuraminic acid synthase C-terminal domain"/>
    <property type="match status" value="1"/>
</dbReference>
<dbReference type="STRING" id="1656094.BFC18_19605"/>
<dbReference type="InterPro" id="IPR036732">
    <property type="entry name" value="AFP_Neu5c_C_sf"/>
</dbReference>
<dbReference type="EMBL" id="MDHN01000041">
    <property type="protein sequence ID" value="OFC68952.1"/>
    <property type="molecule type" value="Genomic_DNA"/>
</dbReference>
<dbReference type="OrthoDB" id="9781701at2"/>
<dbReference type="InterPro" id="IPR013132">
    <property type="entry name" value="PseI/NeuA/B-like_N"/>
</dbReference>
<dbReference type="Pfam" id="PF03102">
    <property type="entry name" value="NeuB"/>
    <property type="match status" value="1"/>
</dbReference>
<reference evidence="2 3" key="1">
    <citation type="submission" date="2016-08" db="EMBL/GenBank/DDBJ databases">
        <authorList>
            <person name="Seilhamer J.J."/>
        </authorList>
    </citation>
    <scope>NUCLEOTIDE SEQUENCE [LARGE SCALE GENOMIC DNA]</scope>
    <source>
        <strain evidence="2 3">KCTC 42603</strain>
    </source>
</reference>
<dbReference type="GO" id="GO:0016051">
    <property type="term" value="P:carbohydrate biosynthetic process"/>
    <property type="evidence" value="ECO:0007669"/>
    <property type="project" value="InterPro"/>
</dbReference>
<sequence>MTTFSQQINIADTVIGPEQPVYIIAEAGVNHSGDINLAYKLIDVAVKAGANAVKFQLFDTAALIRNDVKKASYQVQDTTDQQSQYDMLKALEISPQQCEALAEYARSSGIDFIVTPFDEPSLTFLLSLPLSALKISSTDLTNIAFVERAAQAQVPLILSTGMSEQSEVDEAMAMLRGKCNDLILLQCTSSYPAPDAELNLRVMNKYQSDYDVIVGYSDHTAGIGASPYAVAAGASVIEKHFTLDKSLPGPDHQASLSPEELASLVKEIRKVETMMGRSVKRVELCERENRLSLQKCLVAAEPIAKGEYLTARNVVARRTGGHGIPAKYINDVIGKPMHCDLALGDIIDV</sequence>
<dbReference type="Gene3D" id="3.20.20.70">
    <property type="entry name" value="Aldolase class I"/>
    <property type="match status" value="1"/>
</dbReference>
<evidence type="ECO:0000313" key="2">
    <source>
        <dbReference type="EMBL" id="OFC68952.1"/>
    </source>
</evidence>
<dbReference type="AlphaFoldDB" id="A0A1E7Z648"/>
<dbReference type="SUPFAM" id="SSF51269">
    <property type="entry name" value="AFP III-like domain"/>
    <property type="match status" value="1"/>
</dbReference>
<dbReference type="Proteomes" id="UP000175691">
    <property type="component" value="Unassembled WGS sequence"/>
</dbReference>
<dbReference type="InterPro" id="IPR013974">
    <property type="entry name" value="SAF"/>
</dbReference>
<organism evidence="2 3">
    <name type="scientific">Alteromonas confluentis</name>
    <dbReference type="NCBI Taxonomy" id="1656094"/>
    <lineage>
        <taxon>Bacteria</taxon>
        <taxon>Pseudomonadati</taxon>
        <taxon>Pseudomonadota</taxon>
        <taxon>Gammaproteobacteria</taxon>
        <taxon>Alteromonadales</taxon>
        <taxon>Alteromonadaceae</taxon>
        <taxon>Alteromonas/Salinimonas group</taxon>
        <taxon>Alteromonas</taxon>
    </lineage>
</organism>
<dbReference type="PROSITE" id="PS50844">
    <property type="entry name" value="AFP_LIKE"/>
    <property type="match status" value="1"/>
</dbReference>
<dbReference type="PANTHER" id="PTHR42966">
    <property type="entry name" value="N-ACETYLNEURAMINATE SYNTHASE"/>
    <property type="match status" value="1"/>
</dbReference>
<dbReference type="InterPro" id="IPR051690">
    <property type="entry name" value="PseI-like"/>
</dbReference>
<gene>
    <name evidence="2" type="ORF">BFC18_19605</name>
</gene>
<accession>A0A1E7Z648</accession>
<dbReference type="CDD" id="cd11615">
    <property type="entry name" value="SAF_NeuB_like"/>
    <property type="match status" value="1"/>
</dbReference>
<dbReference type="Pfam" id="PF08666">
    <property type="entry name" value="SAF"/>
    <property type="match status" value="1"/>
</dbReference>
<protein>
    <recommendedName>
        <fullName evidence="1">AFP-like domain-containing protein</fullName>
    </recommendedName>
</protein>
<evidence type="ECO:0000259" key="1">
    <source>
        <dbReference type="PROSITE" id="PS50844"/>
    </source>
</evidence>
<evidence type="ECO:0000313" key="3">
    <source>
        <dbReference type="Proteomes" id="UP000175691"/>
    </source>
</evidence>
<dbReference type="SUPFAM" id="SSF51569">
    <property type="entry name" value="Aldolase"/>
    <property type="match status" value="1"/>
</dbReference>
<proteinExistence type="predicted"/>